<proteinExistence type="predicted"/>
<dbReference type="Gene3D" id="3.40.30.10">
    <property type="entry name" value="Glutaredoxin"/>
    <property type="match status" value="1"/>
</dbReference>
<feature type="signal peptide" evidence="1">
    <location>
        <begin position="1"/>
        <end position="18"/>
    </location>
</feature>
<evidence type="ECO:0000313" key="4">
    <source>
        <dbReference type="Proteomes" id="UP001190926"/>
    </source>
</evidence>
<name>A0AAD4ITM4_PERFH</name>
<feature type="domain" description="GST N-terminal" evidence="2">
    <location>
        <begin position="1"/>
        <end position="76"/>
    </location>
</feature>
<dbReference type="InterPro" id="IPR036249">
    <property type="entry name" value="Thioredoxin-like_sf"/>
</dbReference>
<feature type="chain" id="PRO_5042148647" description="GST N-terminal domain-containing protein" evidence="1">
    <location>
        <begin position="19"/>
        <end position="104"/>
    </location>
</feature>
<dbReference type="PANTHER" id="PTHR44548">
    <property type="entry name" value="GST N-TERMINAL DOMAIN-CONTAINING PROTEIN"/>
    <property type="match status" value="1"/>
</dbReference>
<dbReference type="EMBL" id="SDAM02002926">
    <property type="protein sequence ID" value="KAH6820911.1"/>
    <property type="molecule type" value="Genomic_DNA"/>
</dbReference>
<comment type="caution">
    <text evidence="3">The sequence shown here is derived from an EMBL/GenBank/DDBJ whole genome shotgun (WGS) entry which is preliminary data.</text>
</comment>
<evidence type="ECO:0000259" key="2">
    <source>
        <dbReference type="PROSITE" id="PS50404"/>
    </source>
</evidence>
<keyword evidence="4" id="KW-1185">Reference proteome</keyword>
<evidence type="ECO:0000313" key="3">
    <source>
        <dbReference type="EMBL" id="KAH6820911.1"/>
    </source>
</evidence>
<dbReference type="InterPro" id="IPR004045">
    <property type="entry name" value="Glutathione_S-Trfase_N"/>
</dbReference>
<gene>
    <name evidence="3" type="ORF">C2S53_010253</name>
</gene>
<dbReference type="SUPFAM" id="SSF52833">
    <property type="entry name" value="Thioredoxin-like"/>
    <property type="match status" value="1"/>
</dbReference>
<dbReference type="PANTHER" id="PTHR44548:SF3">
    <property type="entry name" value="GST N-TERMINAL DOMAIN-CONTAINING PROTEIN"/>
    <property type="match status" value="1"/>
</dbReference>
<evidence type="ECO:0000256" key="1">
    <source>
        <dbReference type="SAM" id="SignalP"/>
    </source>
</evidence>
<protein>
    <recommendedName>
        <fullName evidence="2">GST N-terminal domain-containing protein</fullName>
    </recommendedName>
</protein>
<accession>A0AAD4ITM4</accession>
<keyword evidence="1" id="KW-0732">Signal</keyword>
<dbReference type="Proteomes" id="UP001190926">
    <property type="component" value="Unassembled WGS sequence"/>
</dbReference>
<dbReference type="AlphaFoldDB" id="A0AAD4ITM4"/>
<dbReference type="Gene3D" id="1.20.1050.10">
    <property type="match status" value="1"/>
</dbReference>
<sequence length="104" mass="12204">MVFGQALLVIGLYGLSNSKGISYDYIEENLPEYKSHQLLQHNLVHKKVPILVHRGRAVADSTVILDYIEETWFENLPLMPQDKYERATARFWIKFGQDKCWHLK</sequence>
<dbReference type="Pfam" id="PF02798">
    <property type="entry name" value="GST_N"/>
    <property type="match status" value="1"/>
</dbReference>
<reference evidence="3 4" key="1">
    <citation type="journal article" date="2021" name="Nat. Commun.">
        <title>Incipient diploidization of the medicinal plant Perilla within 10,000 years.</title>
        <authorList>
            <person name="Zhang Y."/>
            <person name="Shen Q."/>
            <person name="Leng L."/>
            <person name="Zhang D."/>
            <person name="Chen S."/>
            <person name="Shi Y."/>
            <person name="Ning Z."/>
            <person name="Chen S."/>
        </authorList>
    </citation>
    <scope>NUCLEOTIDE SEQUENCE [LARGE SCALE GENOMIC DNA]</scope>
    <source>
        <strain evidence="4">cv. PC099</strain>
    </source>
</reference>
<organism evidence="3 4">
    <name type="scientific">Perilla frutescens var. hirtella</name>
    <name type="common">Perilla citriodora</name>
    <name type="synonym">Perilla setoyensis</name>
    <dbReference type="NCBI Taxonomy" id="608512"/>
    <lineage>
        <taxon>Eukaryota</taxon>
        <taxon>Viridiplantae</taxon>
        <taxon>Streptophyta</taxon>
        <taxon>Embryophyta</taxon>
        <taxon>Tracheophyta</taxon>
        <taxon>Spermatophyta</taxon>
        <taxon>Magnoliopsida</taxon>
        <taxon>eudicotyledons</taxon>
        <taxon>Gunneridae</taxon>
        <taxon>Pentapetalae</taxon>
        <taxon>asterids</taxon>
        <taxon>lamiids</taxon>
        <taxon>Lamiales</taxon>
        <taxon>Lamiaceae</taxon>
        <taxon>Nepetoideae</taxon>
        <taxon>Elsholtzieae</taxon>
        <taxon>Perilla</taxon>
    </lineage>
</organism>
<dbReference type="PROSITE" id="PS50404">
    <property type="entry name" value="GST_NTER"/>
    <property type="match status" value="1"/>
</dbReference>